<keyword evidence="1" id="KW-0802">TPR repeat</keyword>
<dbReference type="Pfam" id="PF13174">
    <property type="entry name" value="TPR_6"/>
    <property type="match status" value="3"/>
</dbReference>
<feature type="repeat" description="TPR" evidence="1">
    <location>
        <begin position="18"/>
        <end position="51"/>
    </location>
</feature>
<feature type="repeat" description="TPR" evidence="1">
    <location>
        <begin position="504"/>
        <end position="537"/>
    </location>
</feature>
<dbReference type="SMART" id="SM00028">
    <property type="entry name" value="TPR"/>
    <property type="match status" value="6"/>
</dbReference>
<dbReference type="AlphaFoldDB" id="A0A3E1QB37"/>
<comment type="caution">
    <text evidence="3">The sequence shown here is derived from an EMBL/GenBank/DDBJ whole genome shotgun (WGS) entry which is preliminary data.</text>
</comment>
<dbReference type="InterPro" id="IPR019734">
    <property type="entry name" value="TPR_rpt"/>
</dbReference>
<evidence type="ECO:0000313" key="4">
    <source>
        <dbReference type="Proteomes" id="UP000261082"/>
    </source>
</evidence>
<evidence type="ECO:0000313" key="3">
    <source>
        <dbReference type="EMBL" id="RFN59359.1"/>
    </source>
</evidence>
<evidence type="ECO:0008006" key="5">
    <source>
        <dbReference type="Google" id="ProtNLM"/>
    </source>
</evidence>
<dbReference type="Proteomes" id="UP000261082">
    <property type="component" value="Unassembled WGS sequence"/>
</dbReference>
<proteinExistence type="predicted"/>
<feature type="signal peptide" evidence="2">
    <location>
        <begin position="1"/>
        <end position="19"/>
    </location>
</feature>
<evidence type="ECO:0000256" key="2">
    <source>
        <dbReference type="SAM" id="SignalP"/>
    </source>
</evidence>
<feature type="chain" id="PRO_5017673913" description="Tetratricopeptide repeat protein" evidence="2">
    <location>
        <begin position="20"/>
        <end position="594"/>
    </location>
</feature>
<gene>
    <name evidence="3" type="ORF">DZ858_04635</name>
</gene>
<reference evidence="3 4" key="1">
    <citation type="journal article" date="2007" name="Int. J. Syst. Evol. Microbiol.">
        <title>Marixanthomonas ophiurae gen. nov., sp. nov., a marine bacterium of the family Flavobacteriaceae isolated from a deep-sea brittle star.</title>
        <authorList>
            <person name="Romanenko L.A."/>
            <person name="Uchino M."/>
            <person name="Frolova G.M."/>
            <person name="Mikhailov V.V."/>
        </authorList>
    </citation>
    <scope>NUCLEOTIDE SEQUENCE [LARGE SCALE GENOMIC DNA]</scope>
    <source>
        <strain evidence="3 4">KMM 3046</strain>
    </source>
</reference>
<name>A0A3E1QB37_9FLAO</name>
<dbReference type="Gene3D" id="1.25.40.10">
    <property type="entry name" value="Tetratricopeptide repeat domain"/>
    <property type="match status" value="3"/>
</dbReference>
<dbReference type="EMBL" id="QVID01000001">
    <property type="protein sequence ID" value="RFN59359.1"/>
    <property type="molecule type" value="Genomic_DNA"/>
</dbReference>
<keyword evidence="2" id="KW-0732">Signal</keyword>
<evidence type="ECO:0000256" key="1">
    <source>
        <dbReference type="PROSITE-ProRule" id="PRU00339"/>
    </source>
</evidence>
<accession>A0A3E1QB37</accession>
<dbReference type="InterPro" id="IPR011990">
    <property type="entry name" value="TPR-like_helical_dom_sf"/>
</dbReference>
<dbReference type="RefSeq" id="WP_117158357.1">
    <property type="nucleotide sequence ID" value="NZ_QVID01000001.1"/>
</dbReference>
<protein>
    <recommendedName>
        <fullName evidence="5">Tetratricopeptide repeat protein</fullName>
    </recommendedName>
</protein>
<sequence length="594" mass="69228">MRIFIFSLLFILTITSVTAQNEALAKNYFEQGEYEKALTIYEKLYKQTPNRLDFFIALVEVNQQLENFTASEKLLQEKLNSRMINPQLYVELGYNYSLQQKDSLANANYNKAIEYTLESPNYSYSIGKAFSKYSLLDYAITTYEKAMENDSNKNYDIQLAEIYGEQGKLEKMFSSYINLIEKNPSYKSSAKRKFSSFIKEEPTNEGNTIFRKLLLQKLQSNPDVLYNDLLSWLFIQQKDFKKAFTQEKAIYKRTGEDLSGIANLALVTIAEEDYENAKEIVTFIIEHSYTPEAKLQGHQYLMKIALKTTTKNDYPEIEKKFKALLDEFGYGSQTYALQVDYNHFLAFNAEKKEDAILNLKTLLKDRLTSFQEARVKMELADILVFDEKFNQALIYYSQIQKKVKNDVLAQEARFKVAQTSYYKGDFEWAQIQLDVLRKSASQLIANDAMELSLMIRDNSLEDSTQTALKKYARADLLALQNKDFEAIQKLEDILTNHKGEKIEDEALLKQAELFEKTEQLQKAETNYNKLIELYPDEIVADDAYYRLAKLYEDKLAQPDKAKDLYEQIIYNFADSIYFVEARKRFRTLRGDAIE</sequence>
<dbReference type="PROSITE" id="PS50005">
    <property type="entry name" value="TPR"/>
    <property type="match status" value="2"/>
</dbReference>
<dbReference type="SUPFAM" id="SSF48452">
    <property type="entry name" value="TPR-like"/>
    <property type="match status" value="2"/>
</dbReference>
<keyword evidence="4" id="KW-1185">Reference proteome</keyword>
<dbReference type="OrthoDB" id="9763354at2"/>
<organism evidence="3 4">
    <name type="scientific">Marixanthomonas ophiurae</name>
    <dbReference type="NCBI Taxonomy" id="387659"/>
    <lineage>
        <taxon>Bacteria</taxon>
        <taxon>Pseudomonadati</taxon>
        <taxon>Bacteroidota</taxon>
        <taxon>Flavobacteriia</taxon>
        <taxon>Flavobacteriales</taxon>
        <taxon>Flavobacteriaceae</taxon>
        <taxon>Marixanthomonas</taxon>
    </lineage>
</organism>